<keyword evidence="4" id="KW-1185">Reference proteome</keyword>
<protein>
    <submittedName>
        <fullName evidence="3">Polyketide cyclase</fullName>
    </submittedName>
</protein>
<dbReference type="CDD" id="cd08896">
    <property type="entry name" value="SRPBCC_CalC_Aha1-like_3"/>
    <property type="match status" value="1"/>
</dbReference>
<evidence type="ECO:0000313" key="3">
    <source>
        <dbReference type="EMBL" id="AUH64179.1"/>
    </source>
</evidence>
<dbReference type="Proteomes" id="UP000234530">
    <property type="component" value="Chromosome"/>
</dbReference>
<dbReference type="InterPro" id="IPR023393">
    <property type="entry name" value="START-like_dom_sf"/>
</dbReference>
<dbReference type="OrthoDB" id="9805228at2"/>
<comment type="similarity">
    <text evidence="1">Belongs to the AHA1 family.</text>
</comment>
<dbReference type="Pfam" id="PF08327">
    <property type="entry name" value="AHSA1"/>
    <property type="match status" value="1"/>
</dbReference>
<name>A0A2H5EXZ9_9RHOB</name>
<dbReference type="SUPFAM" id="SSF55961">
    <property type="entry name" value="Bet v1-like"/>
    <property type="match status" value="1"/>
</dbReference>
<dbReference type="EMBL" id="CP025430">
    <property type="protein sequence ID" value="AUH64179.1"/>
    <property type="molecule type" value="Genomic_DNA"/>
</dbReference>
<gene>
    <name evidence="3" type="ORF">CX676_08450</name>
</gene>
<dbReference type="RefSeq" id="WP_101752217.1">
    <property type="nucleotide sequence ID" value="NZ_CP025430.1"/>
</dbReference>
<sequence length="157" mass="17546">MPKNNVTVDGRDLMISRQINASPEKIWRAWTTPDLLKQWFAPKPVEVTRAEIDPRPGGASNITMRLPDGTEMDNPGCVLLAEPNHKLVFTDALGPDFRPTGGGFMTAIILMEADGEGTRYSARVLHKDEDDRKRHEEMGFAEGWGQCLDQLAELVEK</sequence>
<accession>A0A2H5EXZ9</accession>
<feature type="domain" description="Activator of Hsp90 ATPase homologue 1/2-like C-terminal" evidence="2">
    <location>
        <begin position="20"/>
        <end position="156"/>
    </location>
</feature>
<reference evidence="3 4" key="1">
    <citation type="journal article" date="2013" name="Antonie Van Leeuwenhoek">
        <title>Paracoccus zhejiangensis sp. nov., isolated from activated sludge in wastewater-treatment system.</title>
        <authorList>
            <person name="Wu Z.G."/>
            <person name="Zhang D.F."/>
            <person name="Liu Y.L."/>
            <person name="Wang F."/>
            <person name="Jiang X."/>
            <person name="Li C."/>
            <person name="Li S.P."/>
            <person name="Hong Q."/>
            <person name="Li W.J."/>
        </authorList>
    </citation>
    <scope>NUCLEOTIDE SEQUENCE [LARGE SCALE GENOMIC DNA]</scope>
    <source>
        <strain evidence="3 4">J6</strain>
    </source>
</reference>
<evidence type="ECO:0000259" key="2">
    <source>
        <dbReference type="Pfam" id="PF08327"/>
    </source>
</evidence>
<dbReference type="InterPro" id="IPR013538">
    <property type="entry name" value="ASHA1/2-like_C"/>
</dbReference>
<organism evidence="3 4">
    <name type="scientific">Paracoccus zhejiangensis</name>
    <dbReference type="NCBI Taxonomy" id="1077935"/>
    <lineage>
        <taxon>Bacteria</taxon>
        <taxon>Pseudomonadati</taxon>
        <taxon>Pseudomonadota</taxon>
        <taxon>Alphaproteobacteria</taxon>
        <taxon>Rhodobacterales</taxon>
        <taxon>Paracoccaceae</taxon>
        <taxon>Paracoccus</taxon>
    </lineage>
</organism>
<evidence type="ECO:0000313" key="4">
    <source>
        <dbReference type="Proteomes" id="UP000234530"/>
    </source>
</evidence>
<dbReference type="AlphaFoldDB" id="A0A2H5EXZ9"/>
<dbReference type="Gene3D" id="3.30.530.20">
    <property type="match status" value="1"/>
</dbReference>
<dbReference type="KEGG" id="pzh:CX676_08450"/>
<proteinExistence type="inferred from homology"/>
<evidence type="ECO:0000256" key="1">
    <source>
        <dbReference type="ARBA" id="ARBA00006817"/>
    </source>
</evidence>